<dbReference type="RefSeq" id="WP_253963093.1">
    <property type="nucleotide sequence ID" value="NZ_JALHBS010000019.1"/>
</dbReference>
<dbReference type="Proteomes" id="UP001155220">
    <property type="component" value="Unassembled WGS sequence"/>
</dbReference>
<gene>
    <name evidence="1" type="ORF">MJ956_03510</name>
</gene>
<dbReference type="Gene3D" id="3.40.50.10600">
    <property type="entry name" value="SpoIIaa-like domains"/>
    <property type="match status" value="2"/>
</dbReference>
<dbReference type="InterPro" id="IPR021866">
    <property type="entry name" value="SpoIIAA-like"/>
</dbReference>
<accession>A0A9X2HAW9</accession>
<dbReference type="AlphaFoldDB" id="A0A9X2HAW9"/>
<proteinExistence type="predicted"/>
<name>A0A9X2HAW9_9HYPH</name>
<protein>
    <submittedName>
        <fullName evidence="1">STAS/SEC14 domain-containing protein</fullName>
    </submittedName>
</protein>
<comment type="caution">
    <text evidence="1">The sequence shown here is derived from an EMBL/GenBank/DDBJ whole genome shotgun (WGS) entry which is preliminary data.</text>
</comment>
<dbReference type="Pfam" id="PF11964">
    <property type="entry name" value="SpoIIAA-like"/>
    <property type="match status" value="2"/>
</dbReference>
<dbReference type="SUPFAM" id="SSF52091">
    <property type="entry name" value="SpoIIaa-like"/>
    <property type="match status" value="2"/>
</dbReference>
<dbReference type="InterPro" id="IPR038396">
    <property type="entry name" value="SpoIIAA-like_sf"/>
</dbReference>
<organism evidence="1 2">
    <name type="scientific">Aurantimonas marianensis</name>
    <dbReference type="NCBI Taxonomy" id="2920428"/>
    <lineage>
        <taxon>Bacteria</taxon>
        <taxon>Pseudomonadati</taxon>
        <taxon>Pseudomonadota</taxon>
        <taxon>Alphaproteobacteria</taxon>
        <taxon>Hyphomicrobiales</taxon>
        <taxon>Aurantimonadaceae</taxon>
        <taxon>Aurantimonas</taxon>
    </lineage>
</organism>
<evidence type="ECO:0000313" key="1">
    <source>
        <dbReference type="EMBL" id="MCP3054214.1"/>
    </source>
</evidence>
<dbReference type="InterPro" id="IPR036513">
    <property type="entry name" value="STAS_dom_sf"/>
</dbReference>
<evidence type="ECO:0000313" key="2">
    <source>
        <dbReference type="Proteomes" id="UP001155220"/>
    </source>
</evidence>
<sequence length="255" mass="28150">MFAQLAAPDHVLAFRLSGKVTGDDIARYKTLLDAMLKAHDAIGLCVDITGLSDMEGDALVAGMKADLELLSHLGQFRRCALISDKEWPRALTRFVGPLLPNFEIKSFAPEQYDEALKWAAEPAAAPKTDKPAVRFLPTSRNDVLGFELDGVISEKEFPAVLARINGLFDSHEKVRLLGRIKHLGGFDPAILMQSGLVSMKLAALRKVERYAIVGAPGWMSKMISTMNPLFDVDMRAFPAEREADAWAWIETEPAR</sequence>
<keyword evidence="2" id="KW-1185">Reference proteome</keyword>
<reference evidence="1" key="1">
    <citation type="submission" date="2022-03" db="EMBL/GenBank/DDBJ databases">
        <title>Aurantimonas Liuensis sp. Nov., isolated from the hadal seawater of the Mariana Trench.</title>
        <authorList>
            <person name="Liu R."/>
        </authorList>
    </citation>
    <scope>NUCLEOTIDE SEQUENCE</scope>
    <source>
        <strain evidence="1">LRZ36</strain>
    </source>
</reference>
<dbReference type="EMBL" id="JALHBS010000019">
    <property type="protein sequence ID" value="MCP3054214.1"/>
    <property type="molecule type" value="Genomic_DNA"/>
</dbReference>